<comment type="caution">
    <text evidence="5">The sequence shown here is derived from an EMBL/GenBank/DDBJ whole genome shotgun (WGS) entry which is preliminary data.</text>
</comment>
<dbReference type="GO" id="GO:0004553">
    <property type="term" value="F:hydrolase activity, hydrolyzing O-glycosyl compounds"/>
    <property type="evidence" value="ECO:0007669"/>
    <property type="project" value="InterPro"/>
</dbReference>
<proteinExistence type="inferred from homology"/>
<dbReference type="InterPro" id="IPR036573">
    <property type="entry name" value="CBM_sf_5/12"/>
</dbReference>
<evidence type="ECO:0000256" key="1">
    <source>
        <dbReference type="ARBA" id="ARBA00022801"/>
    </source>
</evidence>
<dbReference type="STRING" id="327939.BIW53_19795"/>
<dbReference type="Gene3D" id="2.10.10.20">
    <property type="entry name" value="Carbohydrate-binding module superfamily 5/12"/>
    <property type="match status" value="1"/>
</dbReference>
<dbReference type="EMBL" id="MNAN01000037">
    <property type="protein sequence ID" value="OHU93584.1"/>
    <property type="molecule type" value="Genomic_DNA"/>
</dbReference>
<evidence type="ECO:0000259" key="4">
    <source>
        <dbReference type="SMART" id="SM00495"/>
    </source>
</evidence>
<dbReference type="SMART" id="SM00495">
    <property type="entry name" value="ChtBD3"/>
    <property type="match status" value="1"/>
</dbReference>
<dbReference type="PANTHER" id="PTHR34142:SF1">
    <property type="entry name" value="GLYCOSIDE HYDROLASE FAMILY 5 DOMAIN-CONTAINING PROTEIN"/>
    <property type="match status" value="1"/>
</dbReference>
<dbReference type="InterPro" id="IPR001547">
    <property type="entry name" value="Glyco_hydro_5"/>
</dbReference>
<keyword evidence="6" id="KW-1185">Reference proteome</keyword>
<dbReference type="Pfam" id="PF14600">
    <property type="entry name" value="CBM_5_12_2"/>
    <property type="match status" value="1"/>
</dbReference>
<dbReference type="GO" id="GO:0030246">
    <property type="term" value="F:carbohydrate binding"/>
    <property type="evidence" value="ECO:0007669"/>
    <property type="project" value="InterPro"/>
</dbReference>
<dbReference type="InterPro" id="IPR017853">
    <property type="entry name" value="GH"/>
</dbReference>
<evidence type="ECO:0000256" key="2">
    <source>
        <dbReference type="ARBA" id="ARBA00023295"/>
    </source>
</evidence>
<keyword evidence="1 3" id="KW-0378">Hydrolase</keyword>
<dbReference type="GO" id="GO:0000272">
    <property type="term" value="P:polysaccharide catabolic process"/>
    <property type="evidence" value="ECO:0007669"/>
    <property type="project" value="InterPro"/>
</dbReference>
<dbReference type="InterPro" id="IPR032798">
    <property type="entry name" value="CBM_5_12_2"/>
</dbReference>
<dbReference type="CDD" id="cd12204">
    <property type="entry name" value="CBD_like"/>
    <property type="match status" value="1"/>
</dbReference>
<dbReference type="Proteomes" id="UP000180253">
    <property type="component" value="Unassembled WGS sequence"/>
</dbReference>
<dbReference type="Pfam" id="PF00150">
    <property type="entry name" value="Cellulase"/>
    <property type="match status" value="1"/>
</dbReference>
<dbReference type="GO" id="GO:0005576">
    <property type="term" value="C:extracellular region"/>
    <property type="evidence" value="ECO:0007669"/>
    <property type="project" value="InterPro"/>
</dbReference>
<dbReference type="RefSeq" id="WP_070993738.1">
    <property type="nucleotide sequence ID" value="NZ_CBCSHD010000006.1"/>
</dbReference>
<dbReference type="PANTHER" id="PTHR34142">
    <property type="entry name" value="ENDO-BETA-1,4-GLUCANASE A"/>
    <property type="match status" value="1"/>
</dbReference>
<accession>A0A1S1N2A7</accession>
<dbReference type="Gene3D" id="3.20.20.80">
    <property type="entry name" value="Glycosidases"/>
    <property type="match status" value="1"/>
</dbReference>
<feature type="domain" description="Chitin-binding type-3" evidence="4">
    <location>
        <begin position="32"/>
        <end position="79"/>
    </location>
</feature>
<dbReference type="OrthoDB" id="1153097at2"/>
<dbReference type="SUPFAM" id="SSF51445">
    <property type="entry name" value="(Trans)glycosidases"/>
    <property type="match status" value="1"/>
</dbReference>
<keyword evidence="2 3" id="KW-0326">Glycosidase</keyword>
<reference evidence="5 6" key="1">
    <citation type="submission" date="2016-10" db="EMBL/GenBank/DDBJ databases">
        <title>Pseudoalteromonas amylolytica sp. nov., isolated from the surface seawater.</title>
        <authorList>
            <person name="Wu Y.-H."/>
            <person name="Cheng H."/>
            <person name="Jin X.-B."/>
            <person name="Wang C.-S."/>
            <person name="Xu X.-W."/>
        </authorList>
    </citation>
    <scope>NUCLEOTIDE SEQUENCE [LARGE SCALE GENOMIC DNA]</scope>
    <source>
        <strain evidence="5 6">JCM 12483</strain>
    </source>
</reference>
<comment type="similarity">
    <text evidence="3">Belongs to the glycosyl hydrolase 5 (cellulase A) family.</text>
</comment>
<dbReference type="PROSITE" id="PS00659">
    <property type="entry name" value="GLYCOSYL_HYDROL_F5"/>
    <property type="match status" value="1"/>
</dbReference>
<name>A0A1S1N2A7_9GAMM</name>
<evidence type="ECO:0000256" key="3">
    <source>
        <dbReference type="RuleBase" id="RU361153"/>
    </source>
</evidence>
<sequence length="397" mass="44646">MIKKILSLITFIYLSLFNSYGYANNCEGINEYPNWTRSNWAGVYDHALGGDKMHHQGILYRAKWWTNSIPGNGSVWETLGACQSTPPVSEGPFSRHGKLSVCGTKLCDKNNLPVQLKGMSSHGLQWFGLNKCLTQNSLQVLAQDWHADIIRLSLYVQEGGYETNPSAFTNQVNELIAMASDLDMYVLVDWHQLDPGDPNFNLANAKQFFSDIVTANKTRDNVIYDIANEPNGVNWQRIYDYAVELIPVIRDIDPDAVVLVGTHGWSTFGASDGGSFNDVVLQPLPFNNIMYTFHFYAASHLDYHRNMLDQASDVLPVFVTEWGTQDYKGEGDNDFDSAQAYLDLMASKHISWTNWNYSDDWRSGAVFKVGSCAQGLFGDEQLKPAGVWLKEQIKQGH</sequence>
<organism evidence="5 6">
    <name type="scientific">Pseudoalteromonas byunsanensis</name>
    <dbReference type="NCBI Taxonomy" id="327939"/>
    <lineage>
        <taxon>Bacteria</taxon>
        <taxon>Pseudomonadati</taxon>
        <taxon>Pseudomonadota</taxon>
        <taxon>Gammaproteobacteria</taxon>
        <taxon>Alteromonadales</taxon>
        <taxon>Pseudoalteromonadaceae</taxon>
        <taxon>Pseudoalteromonas</taxon>
    </lineage>
</organism>
<evidence type="ECO:0000313" key="6">
    <source>
        <dbReference type="Proteomes" id="UP000180253"/>
    </source>
</evidence>
<dbReference type="AlphaFoldDB" id="A0A1S1N2A7"/>
<dbReference type="InterPro" id="IPR018087">
    <property type="entry name" value="Glyco_hydro_5_CS"/>
</dbReference>
<protein>
    <submittedName>
        <fullName evidence="5">Cellulase</fullName>
    </submittedName>
</protein>
<dbReference type="SUPFAM" id="SSF51055">
    <property type="entry name" value="Carbohydrate binding domain"/>
    <property type="match status" value="1"/>
</dbReference>
<dbReference type="SMR" id="A0A1S1N2A7"/>
<dbReference type="InterPro" id="IPR003610">
    <property type="entry name" value="CBM5/12"/>
</dbReference>
<gene>
    <name evidence="5" type="ORF">BIW53_19795</name>
</gene>
<evidence type="ECO:0000313" key="5">
    <source>
        <dbReference type="EMBL" id="OHU93584.1"/>
    </source>
</evidence>